<dbReference type="OrthoDB" id="514248at2759"/>
<dbReference type="Proteomes" id="UP000236333">
    <property type="component" value="Unassembled WGS sequence"/>
</dbReference>
<dbReference type="PANTHER" id="PTHR13393">
    <property type="entry name" value="SAM-DEPENDENT METHYLTRANSFERASE"/>
    <property type="match status" value="1"/>
</dbReference>
<reference evidence="3 4" key="1">
    <citation type="journal article" date="2017" name="Mol. Biol. Evol.">
        <title>The 4-celled Tetrabaena socialis nuclear genome reveals the essential components for genetic control of cell number at the origin of multicellularity in the volvocine lineage.</title>
        <authorList>
            <person name="Featherston J."/>
            <person name="Arakaki Y."/>
            <person name="Hanschen E.R."/>
            <person name="Ferris P.J."/>
            <person name="Michod R.E."/>
            <person name="Olson B.J.S.C."/>
            <person name="Nozaki H."/>
            <person name="Durand P.M."/>
        </authorList>
    </citation>
    <scope>NUCLEOTIDE SEQUENCE [LARGE SCALE GENOMIC DNA]</scope>
    <source>
        <strain evidence="3 4">NIES-571</strain>
    </source>
</reference>
<organism evidence="3 4">
    <name type="scientific">Tetrabaena socialis</name>
    <dbReference type="NCBI Taxonomy" id="47790"/>
    <lineage>
        <taxon>Eukaryota</taxon>
        <taxon>Viridiplantae</taxon>
        <taxon>Chlorophyta</taxon>
        <taxon>core chlorophytes</taxon>
        <taxon>Chlorophyceae</taxon>
        <taxon>CS clade</taxon>
        <taxon>Chlamydomonadales</taxon>
        <taxon>Tetrabaenaceae</taxon>
        <taxon>Tetrabaena</taxon>
    </lineage>
</organism>
<gene>
    <name evidence="3" type="ORF">TSOC_014962</name>
</gene>
<comment type="caution">
    <text evidence="3">The sequence shown here is derived from an EMBL/GenBank/DDBJ whole genome shotgun (WGS) entry which is preliminary data.</text>
</comment>
<dbReference type="Pfam" id="PF05971">
    <property type="entry name" value="Methyltransf_10"/>
    <property type="match status" value="1"/>
</dbReference>
<dbReference type="Gene3D" id="3.40.50.150">
    <property type="entry name" value="Vaccinia Virus protein VP39"/>
    <property type="match status" value="1"/>
</dbReference>
<dbReference type="PANTHER" id="PTHR13393:SF0">
    <property type="entry name" value="RNA N6-ADENOSINE-METHYLTRANSFERASE METTL16"/>
    <property type="match status" value="1"/>
</dbReference>
<dbReference type="InterPro" id="IPR029063">
    <property type="entry name" value="SAM-dependent_MTases_sf"/>
</dbReference>
<dbReference type="GO" id="GO:0070475">
    <property type="term" value="P:rRNA base methylation"/>
    <property type="evidence" value="ECO:0007669"/>
    <property type="project" value="TreeGrafter"/>
</dbReference>
<name>A0A2J7ZG58_9CHLO</name>
<evidence type="ECO:0000256" key="1">
    <source>
        <dbReference type="ARBA" id="ARBA00022603"/>
    </source>
</evidence>
<dbReference type="GO" id="GO:0008168">
    <property type="term" value="F:methyltransferase activity"/>
    <property type="evidence" value="ECO:0007669"/>
    <property type="project" value="UniProtKB-KW"/>
</dbReference>
<evidence type="ECO:0000313" key="4">
    <source>
        <dbReference type="Proteomes" id="UP000236333"/>
    </source>
</evidence>
<feature type="non-terminal residue" evidence="3">
    <location>
        <position position="1"/>
    </location>
</feature>
<keyword evidence="4" id="KW-1185">Reference proteome</keyword>
<sequence length="88" mass="9202">PAAPGPQGILLPVFDEEGEVGEGEVFAFSMCNPPFFESMQEAAQNPNTAFGGTAAEMVCPGGELAFVLRMLAESEALRDRVHWCGGGG</sequence>
<keyword evidence="1 3" id="KW-0489">Methyltransferase</keyword>
<dbReference type="EMBL" id="PGGS01003497">
    <property type="protein sequence ID" value="PNG99265.1"/>
    <property type="molecule type" value="Genomic_DNA"/>
</dbReference>
<dbReference type="AlphaFoldDB" id="A0A2J7ZG58"/>
<keyword evidence="2 3" id="KW-0808">Transferase</keyword>
<accession>A0A2J7ZG58</accession>
<evidence type="ECO:0000313" key="3">
    <source>
        <dbReference type="EMBL" id="PNG99265.1"/>
    </source>
</evidence>
<evidence type="ECO:0000256" key="2">
    <source>
        <dbReference type="ARBA" id="ARBA00022679"/>
    </source>
</evidence>
<dbReference type="InterPro" id="IPR010286">
    <property type="entry name" value="METTL16/RlmF"/>
</dbReference>
<protein>
    <submittedName>
        <fullName evidence="3">Ribosomal RNA large subunit methyltransferase F</fullName>
    </submittedName>
</protein>
<proteinExistence type="predicted"/>
<dbReference type="GO" id="GO:0005634">
    <property type="term" value="C:nucleus"/>
    <property type="evidence" value="ECO:0007669"/>
    <property type="project" value="TreeGrafter"/>
</dbReference>